<feature type="binding site" evidence="3">
    <location>
        <position position="363"/>
    </location>
    <ligand>
        <name>Zn(2+)</name>
        <dbReference type="ChEBI" id="CHEBI:29105"/>
    </ligand>
</feature>
<evidence type="ECO:0000256" key="2">
    <source>
        <dbReference type="ARBA" id="ARBA00023134"/>
    </source>
</evidence>
<dbReference type="PROSITE" id="PS51721">
    <property type="entry name" value="G_CP"/>
    <property type="match status" value="1"/>
</dbReference>
<comment type="function">
    <text evidence="3">One of several proteins that assist in the late maturation steps of the functional core of the 30S ribosomal subunit. Helps release RbfA from mature subunits. May play a role in the assembly of ribosomal proteins into the subunit. Circularly permuted GTPase that catalyzes slow GTP hydrolysis, GTPase activity is stimulated by the 30S ribosomal subunit.</text>
</comment>
<feature type="binding site" evidence="3">
    <location>
        <begin position="268"/>
        <end position="276"/>
    </location>
    <ligand>
        <name>GTP</name>
        <dbReference type="ChEBI" id="CHEBI:37565"/>
    </ligand>
</feature>
<dbReference type="Gene3D" id="3.40.50.300">
    <property type="entry name" value="P-loop containing nucleotide triphosphate hydrolases"/>
    <property type="match status" value="1"/>
</dbReference>
<feature type="domain" description="CP-type G" evidence="6">
    <location>
        <begin position="161"/>
        <end position="326"/>
    </location>
</feature>
<dbReference type="Gene3D" id="2.40.50.140">
    <property type="entry name" value="Nucleic acid-binding proteins"/>
    <property type="match status" value="1"/>
</dbReference>
<comment type="subunit">
    <text evidence="3">Monomer. Associates with 30S ribosomal subunit, binds 16S rRNA.</text>
</comment>
<feature type="binding site" evidence="3">
    <location>
        <position position="355"/>
    </location>
    <ligand>
        <name>Zn(2+)</name>
        <dbReference type="ChEBI" id="CHEBI:29105"/>
    </ligand>
</feature>
<keyword evidence="3" id="KW-0694">RNA-binding</keyword>
<dbReference type="AlphaFoldDB" id="A0A6M5YQ16"/>
<dbReference type="InterPro" id="IPR027417">
    <property type="entry name" value="P-loop_NTPase"/>
</dbReference>
<dbReference type="GO" id="GO:0005525">
    <property type="term" value="F:GTP binding"/>
    <property type="evidence" value="ECO:0007669"/>
    <property type="project" value="UniProtKB-UniRule"/>
</dbReference>
<dbReference type="Pfam" id="PF03193">
    <property type="entry name" value="RsgA_GTPase"/>
    <property type="match status" value="1"/>
</dbReference>
<dbReference type="GO" id="GO:0046872">
    <property type="term" value="F:metal ion binding"/>
    <property type="evidence" value="ECO:0007669"/>
    <property type="project" value="UniProtKB-KW"/>
</dbReference>
<dbReference type="InterPro" id="IPR030378">
    <property type="entry name" value="G_CP_dom"/>
</dbReference>
<proteinExistence type="inferred from homology"/>
<evidence type="ECO:0000256" key="1">
    <source>
        <dbReference type="ARBA" id="ARBA00022741"/>
    </source>
</evidence>
<organism evidence="7 8">
    <name type="scientific">Frigoriglobus tundricola</name>
    <dbReference type="NCBI Taxonomy" id="2774151"/>
    <lineage>
        <taxon>Bacteria</taxon>
        <taxon>Pseudomonadati</taxon>
        <taxon>Planctomycetota</taxon>
        <taxon>Planctomycetia</taxon>
        <taxon>Gemmatales</taxon>
        <taxon>Gemmataceae</taxon>
        <taxon>Frigoriglobus</taxon>
    </lineage>
</organism>
<dbReference type="GO" id="GO:0042274">
    <property type="term" value="P:ribosomal small subunit biogenesis"/>
    <property type="evidence" value="ECO:0007669"/>
    <property type="project" value="UniProtKB-UniRule"/>
</dbReference>
<feature type="region of interest" description="Disordered" evidence="4">
    <location>
        <begin position="1"/>
        <end position="47"/>
    </location>
</feature>
<feature type="binding site" evidence="3">
    <location>
        <position position="357"/>
    </location>
    <ligand>
        <name>Zn(2+)</name>
        <dbReference type="ChEBI" id="CHEBI:29105"/>
    </ligand>
</feature>
<comment type="subcellular location">
    <subcellularLocation>
        <location evidence="3">Cytoplasm</location>
    </subcellularLocation>
</comment>
<evidence type="ECO:0000259" key="6">
    <source>
        <dbReference type="PROSITE" id="PS51721"/>
    </source>
</evidence>
<feature type="binding site" evidence="3">
    <location>
        <position position="350"/>
    </location>
    <ligand>
        <name>Zn(2+)</name>
        <dbReference type="ChEBI" id="CHEBI:29105"/>
    </ligand>
</feature>
<dbReference type="PANTHER" id="PTHR32120">
    <property type="entry name" value="SMALL RIBOSOMAL SUBUNIT BIOGENESIS GTPASE RSGA"/>
    <property type="match status" value="1"/>
</dbReference>
<keyword evidence="3" id="KW-0690">Ribosome biogenesis</keyword>
<reference evidence="8" key="1">
    <citation type="submission" date="2020-05" db="EMBL/GenBank/DDBJ databases">
        <title>Frigoriglobus tundricola gen. nov., sp. nov., a psychrotolerant cellulolytic planctomycete of the family Gemmataceae with two divergent copies of 16S rRNA gene.</title>
        <authorList>
            <person name="Kulichevskaya I.S."/>
            <person name="Ivanova A.A."/>
            <person name="Naumoff D.G."/>
            <person name="Beletsky A.V."/>
            <person name="Rijpstra W.I.C."/>
            <person name="Sinninghe Damste J.S."/>
            <person name="Mardanov A.V."/>
            <person name="Ravin N.V."/>
            <person name="Dedysh S.N."/>
        </authorList>
    </citation>
    <scope>NUCLEOTIDE SEQUENCE [LARGE SCALE GENOMIC DNA]</scope>
    <source>
        <strain evidence="8">PL17</strain>
    </source>
</reference>
<feature type="domain" description="EngC GTPase" evidence="5">
    <location>
        <begin position="177"/>
        <end position="324"/>
    </location>
</feature>
<dbReference type="PANTHER" id="PTHR32120:SF11">
    <property type="entry name" value="SMALL RIBOSOMAL SUBUNIT BIOGENESIS GTPASE RSGA 1, MITOCHONDRIAL-RELATED"/>
    <property type="match status" value="1"/>
</dbReference>
<dbReference type="Proteomes" id="UP000503447">
    <property type="component" value="Chromosome"/>
</dbReference>
<name>A0A6M5YQ16_9BACT</name>
<dbReference type="InterPro" id="IPR012340">
    <property type="entry name" value="NA-bd_OB-fold"/>
</dbReference>
<dbReference type="EMBL" id="CP053452">
    <property type="protein sequence ID" value="QJW96075.1"/>
    <property type="molecule type" value="Genomic_DNA"/>
</dbReference>
<keyword evidence="3" id="KW-0479">Metal-binding</keyword>
<keyword evidence="3" id="KW-0862">Zinc</keyword>
<evidence type="ECO:0000313" key="7">
    <source>
        <dbReference type="EMBL" id="QJW96075.1"/>
    </source>
</evidence>
<dbReference type="InterPro" id="IPR010914">
    <property type="entry name" value="RsgA_GTPase_dom"/>
</dbReference>
<evidence type="ECO:0000259" key="5">
    <source>
        <dbReference type="PROSITE" id="PS50936"/>
    </source>
</evidence>
<evidence type="ECO:0000313" key="8">
    <source>
        <dbReference type="Proteomes" id="UP000503447"/>
    </source>
</evidence>
<feature type="binding site" evidence="3">
    <location>
        <begin position="217"/>
        <end position="220"/>
    </location>
    <ligand>
        <name>GTP</name>
        <dbReference type="ChEBI" id="CHEBI:37565"/>
    </ligand>
</feature>
<dbReference type="HAMAP" id="MF_01820">
    <property type="entry name" value="GTPase_RsgA"/>
    <property type="match status" value="1"/>
</dbReference>
<comment type="similarity">
    <text evidence="3">Belongs to the TRAFAC class YlqF/YawG GTPase family. RsgA subfamily.</text>
</comment>
<keyword evidence="3" id="KW-0699">rRNA-binding</keyword>
<keyword evidence="3" id="KW-0378">Hydrolase</keyword>
<dbReference type="GO" id="GO:0003924">
    <property type="term" value="F:GTPase activity"/>
    <property type="evidence" value="ECO:0007669"/>
    <property type="project" value="UniProtKB-UniRule"/>
</dbReference>
<comment type="cofactor">
    <cofactor evidence="3">
        <name>Zn(2+)</name>
        <dbReference type="ChEBI" id="CHEBI:29105"/>
    </cofactor>
    <text evidence="3">Binds 1 zinc ion per subunit.</text>
</comment>
<keyword evidence="3" id="KW-0963">Cytoplasm</keyword>
<dbReference type="NCBIfam" id="TIGR00157">
    <property type="entry name" value="ribosome small subunit-dependent GTPase A"/>
    <property type="match status" value="1"/>
</dbReference>
<feature type="compositionally biased region" description="Basic and acidic residues" evidence="4">
    <location>
        <begin position="8"/>
        <end position="45"/>
    </location>
</feature>
<evidence type="ECO:0000256" key="4">
    <source>
        <dbReference type="SAM" id="MobiDB-lite"/>
    </source>
</evidence>
<keyword evidence="8" id="KW-1185">Reference proteome</keyword>
<dbReference type="PROSITE" id="PS50936">
    <property type="entry name" value="ENGC_GTPASE"/>
    <property type="match status" value="1"/>
</dbReference>
<dbReference type="GO" id="GO:0005737">
    <property type="term" value="C:cytoplasm"/>
    <property type="evidence" value="ECO:0007669"/>
    <property type="project" value="UniProtKB-SubCell"/>
</dbReference>
<dbReference type="SUPFAM" id="SSF52540">
    <property type="entry name" value="P-loop containing nucleoside triphosphate hydrolases"/>
    <property type="match status" value="1"/>
</dbReference>
<dbReference type="InterPro" id="IPR004881">
    <property type="entry name" value="Ribosome_biogen_GTPase_RsgA"/>
</dbReference>
<accession>A0A6M5YQ16</accession>
<keyword evidence="1 3" id="KW-0547">Nucleotide-binding</keyword>
<sequence length="392" mass="43418">MSKKKKVRVELRKNREKPPRENDLTRDFAEGDGRADDAQSGERVRAKGSLSRYRTVVQTEATDGTAMPAVDEGECVRGRVLRVHGLASVVETDDGRIFRCAVRRLLKSLATDERSVVTTGDVVWIRAARGSTAPAPEPPPSDEPGQVPAVEGVIERVEPRHGVLTRASRRREHVLVANVDQLVIVMSLVEPDLKPHLIDRYLAVAQQGELKPVLCLNKADLADAVELQPLIGLYSQLGIPVFLCSARTGYGVERLREQLRGRSTVFSGQSGVGKSSLLNAIQPDLALAVKSVSEVNQKGRHTTTYSQLIKLDFGGWVVDTPGVRQMQLWDARPEEMEGYFPEFRPFVPLCGFPDCTHTHETDCAVKDAVARRYITSRRYHSYLGLFNGTAEE</sequence>
<evidence type="ECO:0000256" key="3">
    <source>
        <dbReference type="HAMAP-Rule" id="MF_01820"/>
    </source>
</evidence>
<dbReference type="Gene3D" id="1.10.40.50">
    <property type="entry name" value="Probable gtpase engc, domain 3"/>
    <property type="match status" value="1"/>
</dbReference>
<dbReference type="KEGG" id="ftj:FTUN_3629"/>
<dbReference type="RefSeq" id="WP_171471727.1">
    <property type="nucleotide sequence ID" value="NZ_CP053452.2"/>
</dbReference>
<protein>
    <recommendedName>
        <fullName evidence="3">Small ribosomal subunit biogenesis GTPase RsgA</fullName>
        <ecNumber evidence="3">3.6.1.-</ecNumber>
    </recommendedName>
</protein>
<dbReference type="EC" id="3.6.1.-" evidence="3"/>
<dbReference type="CDD" id="cd01854">
    <property type="entry name" value="YjeQ_EngC"/>
    <property type="match status" value="1"/>
</dbReference>
<dbReference type="GO" id="GO:0019843">
    <property type="term" value="F:rRNA binding"/>
    <property type="evidence" value="ECO:0007669"/>
    <property type="project" value="UniProtKB-KW"/>
</dbReference>
<keyword evidence="2 3" id="KW-0342">GTP-binding</keyword>
<gene>
    <name evidence="3" type="primary">rsgA</name>
    <name evidence="7" type="ORF">FTUN_3629</name>
</gene>